<accession>A0A1U7HD62</accession>
<gene>
    <name evidence="4" type="ORF">NIES593_15850</name>
</gene>
<dbReference type="GO" id="GO:0046872">
    <property type="term" value="F:metal ion binding"/>
    <property type="evidence" value="ECO:0007669"/>
    <property type="project" value="UniProtKB-KW"/>
</dbReference>
<dbReference type="InterPro" id="IPR052349">
    <property type="entry name" value="Metallo-hydrolase_Enzymes"/>
</dbReference>
<dbReference type="PANTHER" id="PTHR32027:SF0">
    <property type="entry name" value="CYTOSINE DEAMINASE"/>
    <property type="match status" value="1"/>
</dbReference>
<dbReference type="Pfam" id="PF07969">
    <property type="entry name" value="Amidohydro_3"/>
    <property type="match status" value="1"/>
</dbReference>
<protein>
    <submittedName>
        <fullName evidence="4">Cytosine deaminase</fullName>
    </submittedName>
</protein>
<dbReference type="SUPFAM" id="SSF51556">
    <property type="entry name" value="Metallo-dependent hydrolases"/>
    <property type="match status" value="1"/>
</dbReference>
<sequence>MIPSSDRYWLKNAHVPVALIENSSFPAQTREGLCLVDLEIVAGEISQIIPASGNNPEATFVDLRKGIVFPGFVDMHTHLDKGHIWERSPNLDGTFDKALATAKSDSQQYWQEEDVYRRMEFGIKCSYARGTTAIRTHIDSFGEQVDISFEVFKSLQKEWADRVILQAVSLVSLDYYQTPEGVALADKVAEVGGILGGVAYMNPNLDSELDTIFSLAKERGLTLDFHADENGDIDSICLQKIAIAALRNEFAGQIICGHCCSLAVQPQEVVAQTISAIKKANIGIVSLPMCNLYLQDRQALRTPFWRGVTDVHELKQQGIPVAFASDNCRDPFYGFGDHDGLEVFTQAVRIAHLDTPYGDWCCSVTKTPADLMGLPNLGRIGVGLPADLILFRARYFSELLSRSQSDRIVLRRGKPINTTLPDYAELDDLVFNA</sequence>
<dbReference type="RefSeq" id="WP_073600521.1">
    <property type="nucleotide sequence ID" value="NZ_MRCB01000020.1"/>
</dbReference>
<dbReference type="SUPFAM" id="SSF51338">
    <property type="entry name" value="Composite domain of metallo-dependent hydrolases"/>
    <property type="match status" value="1"/>
</dbReference>
<organism evidence="4 5">
    <name type="scientific">Hydrococcus rivularis NIES-593</name>
    <dbReference type="NCBI Taxonomy" id="1921803"/>
    <lineage>
        <taxon>Bacteria</taxon>
        <taxon>Bacillati</taxon>
        <taxon>Cyanobacteriota</taxon>
        <taxon>Cyanophyceae</taxon>
        <taxon>Pleurocapsales</taxon>
        <taxon>Hydrococcaceae</taxon>
        <taxon>Hydrococcus</taxon>
    </lineage>
</organism>
<keyword evidence="5" id="KW-1185">Reference proteome</keyword>
<evidence type="ECO:0000313" key="4">
    <source>
        <dbReference type="EMBL" id="OKH21478.1"/>
    </source>
</evidence>
<name>A0A1U7HD62_9CYAN</name>
<evidence type="ECO:0000256" key="1">
    <source>
        <dbReference type="ARBA" id="ARBA00022723"/>
    </source>
</evidence>
<evidence type="ECO:0000313" key="5">
    <source>
        <dbReference type="Proteomes" id="UP000186868"/>
    </source>
</evidence>
<evidence type="ECO:0000259" key="3">
    <source>
        <dbReference type="Pfam" id="PF07969"/>
    </source>
</evidence>
<evidence type="ECO:0000256" key="2">
    <source>
        <dbReference type="ARBA" id="ARBA00022801"/>
    </source>
</evidence>
<proteinExistence type="predicted"/>
<dbReference type="Gene3D" id="2.30.40.10">
    <property type="entry name" value="Urease, subunit C, domain 1"/>
    <property type="match status" value="1"/>
</dbReference>
<dbReference type="OrthoDB" id="9815027at2"/>
<dbReference type="AlphaFoldDB" id="A0A1U7HD62"/>
<comment type="caution">
    <text evidence="4">The sequence shown here is derived from an EMBL/GenBank/DDBJ whole genome shotgun (WGS) entry which is preliminary data.</text>
</comment>
<dbReference type="GO" id="GO:0004131">
    <property type="term" value="F:cytosine deaminase activity"/>
    <property type="evidence" value="ECO:0007669"/>
    <property type="project" value="TreeGrafter"/>
</dbReference>
<dbReference type="EMBL" id="MRCB01000020">
    <property type="protein sequence ID" value="OKH21478.1"/>
    <property type="molecule type" value="Genomic_DNA"/>
</dbReference>
<reference evidence="4 5" key="1">
    <citation type="submission" date="2016-11" db="EMBL/GenBank/DDBJ databases">
        <title>Draft Genome Sequences of Nine Cyanobacterial Strains from Diverse Habitats.</title>
        <authorList>
            <person name="Zhu T."/>
            <person name="Hou S."/>
            <person name="Lu X."/>
            <person name="Hess W.R."/>
        </authorList>
    </citation>
    <scope>NUCLEOTIDE SEQUENCE [LARGE SCALE GENOMIC DNA]</scope>
    <source>
        <strain evidence="4 5">NIES-593</strain>
    </source>
</reference>
<dbReference type="InterPro" id="IPR013108">
    <property type="entry name" value="Amidohydro_3"/>
</dbReference>
<dbReference type="InterPro" id="IPR011059">
    <property type="entry name" value="Metal-dep_hydrolase_composite"/>
</dbReference>
<keyword evidence="1" id="KW-0479">Metal-binding</keyword>
<feature type="domain" description="Amidohydrolase 3" evidence="3">
    <location>
        <begin position="192"/>
        <end position="397"/>
    </location>
</feature>
<dbReference type="Gene3D" id="3.20.20.140">
    <property type="entry name" value="Metal-dependent hydrolases"/>
    <property type="match status" value="1"/>
</dbReference>
<dbReference type="PANTHER" id="PTHR32027">
    <property type="entry name" value="CYTOSINE DEAMINASE"/>
    <property type="match status" value="1"/>
</dbReference>
<dbReference type="CDD" id="cd01293">
    <property type="entry name" value="Bact_CD"/>
    <property type="match status" value="1"/>
</dbReference>
<dbReference type="GO" id="GO:0035888">
    <property type="term" value="F:isoguanine deaminase activity"/>
    <property type="evidence" value="ECO:0007669"/>
    <property type="project" value="TreeGrafter"/>
</dbReference>
<dbReference type="STRING" id="1921803.NIES593_15850"/>
<dbReference type="NCBIfam" id="NF005759">
    <property type="entry name" value="PRK07583.1"/>
    <property type="match status" value="1"/>
</dbReference>
<dbReference type="Proteomes" id="UP000186868">
    <property type="component" value="Unassembled WGS sequence"/>
</dbReference>
<dbReference type="GO" id="GO:0006209">
    <property type="term" value="P:cytosine catabolic process"/>
    <property type="evidence" value="ECO:0007669"/>
    <property type="project" value="TreeGrafter"/>
</dbReference>
<dbReference type="FunFam" id="3.20.20.140:FF:000019">
    <property type="entry name" value="Cytosine deaminase"/>
    <property type="match status" value="1"/>
</dbReference>
<dbReference type="InterPro" id="IPR032466">
    <property type="entry name" value="Metal_Hydrolase"/>
</dbReference>
<keyword evidence="2" id="KW-0378">Hydrolase</keyword>